<reference evidence="1 2" key="1">
    <citation type="journal article" date="2023" name="Sci. Data">
        <title>Genome assembly of the Korean intertidal mud-creeper Batillaria attramentaria.</title>
        <authorList>
            <person name="Patra A.K."/>
            <person name="Ho P.T."/>
            <person name="Jun S."/>
            <person name="Lee S.J."/>
            <person name="Kim Y."/>
            <person name="Won Y.J."/>
        </authorList>
    </citation>
    <scope>NUCLEOTIDE SEQUENCE [LARGE SCALE GENOMIC DNA]</scope>
    <source>
        <strain evidence="1">Wonlab-2016</strain>
    </source>
</reference>
<comment type="caution">
    <text evidence="1">The sequence shown here is derived from an EMBL/GenBank/DDBJ whole genome shotgun (WGS) entry which is preliminary data.</text>
</comment>
<proteinExistence type="predicted"/>
<evidence type="ECO:0000313" key="1">
    <source>
        <dbReference type="EMBL" id="KAK7502994.1"/>
    </source>
</evidence>
<keyword evidence="2" id="KW-1185">Reference proteome</keyword>
<sequence>MAAAVYMQFLARRNFRRNRVFRDRRNPMDEFTDDKLYKKFRFNRRDILELTDSVADSIEYLAERIGSLTPVLQVLLTLRFYATGTFQSAVGDIIGVIPTVSQLTCK</sequence>
<organism evidence="1 2">
    <name type="scientific">Batillaria attramentaria</name>
    <dbReference type="NCBI Taxonomy" id="370345"/>
    <lineage>
        <taxon>Eukaryota</taxon>
        <taxon>Metazoa</taxon>
        <taxon>Spiralia</taxon>
        <taxon>Lophotrochozoa</taxon>
        <taxon>Mollusca</taxon>
        <taxon>Gastropoda</taxon>
        <taxon>Caenogastropoda</taxon>
        <taxon>Sorbeoconcha</taxon>
        <taxon>Cerithioidea</taxon>
        <taxon>Batillariidae</taxon>
        <taxon>Batillaria</taxon>
    </lineage>
</organism>
<dbReference type="Proteomes" id="UP001519460">
    <property type="component" value="Unassembled WGS sequence"/>
</dbReference>
<dbReference type="EMBL" id="JACVVK020000022">
    <property type="protein sequence ID" value="KAK7502994.1"/>
    <property type="molecule type" value="Genomic_DNA"/>
</dbReference>
<evidence type="ECO:0008006" key="3">
    <source>
        <dbReference type="Google" id="ProtNLM"/>
    </source>
</evidence>
<accession>A0ABD0LTT6</accession>
<protein>
    <recommendedName>
        <fullName evidence="3">Nuclease HARBI1</fullName>
    </recommendedName>
</protein>
<dbReference type="AlphaFoldDB" id="A0ABD0LTT6"/>
<evidence type="ECO:0000313" key="2">
    <source>
        <dbReference type="Proteomes" id="UP001519460"/>
    </source>
</evidence>
<name>A0ABD0LTT6_9CAEN</name>
<gene>
    <name evidence="1" type="ORF">BaRGS_00005620</name>
</gene>